<sequence>MKNRLVSGIVFLALGLLIALGPQTIFPVCRITEFGEEATKTGSEKNKDMSEPHMGNMKETTSMKCHWTARAELGVGLLIAFEGFLLTLFDSRQTRFGLNAAIGLSGILSLLFPTILIGVCGSTRMDCRSLTLPALVIISVSVIVCSVMNGINLYKTNRIGGRPYGPETSDHQAAVKE</sequence>
<keyword evidence="3" id="KW-1185">Reference proteome</keyword>
<dbReference type="AlphaFoldDB" id="A0A2S6HPI0"/>
<feature type="transmembrane region" description="Helical" evidence="1">
    <location>
        <begin position="96"/>
        <end position="119"/>
    </location>
</feature>
<reference evidence="2 3" key="1">
    <citation type="submission" date="2018-02" db="EMBL/GenBank/DDBJ databases">
        <title>Genomic Encyclopedia of Archaeal and Bacterial Type Strains, Phase II (KMG-II): from individual species to whole genera.</title>
        <authorList>
            <person name="Goeker M."/>
        </authorList>
    </citation>
    <scope>NUCLEOTIDE SEQUENCE [LARGE SCALE GENOMIC DNA]</scope>
    <source>
        <strain evidence="2 3">DSM 3808</strain>
    </source>
</reference>
<protein>
    <submittedName>
        <fullName evidence="2">Uncharacterized protein DUF4418</fullName>
    </submittedName>
</protein>
<dbReference type="EMBL" id="PTJA01000010">
    <property type="protein sequence ID" value="PPK79435.1"/>
    <property type="molecule type" value="Genomic_DNA"/>
</dbReference>
<dbReference type="RefSeq" id="WP_104438299.1">
    <property type="nucleotide sequence ID" value="NZ_PTJA01000010.1"/>
</dbReference>
<evidence type="ECO:0000313" key="3">
    <source>
        <dbReference type="Proteomes" id="UP000237749"/>
    </source>
</evidence>
<organism evidence="2 3">
    <name type="scientific">Lacrimispora xylanisolvens</name>
    <dbReference type="NCBI Taxonomy" id="384636"/>
    <lineage>
        <taxon>Bacteria</taxon>
        <taxon>Bacillati</taxon>
        <taxon>Bacillota</taxon>
        <taxon>Clostridia</taxon>
        <taxon>Lachnospirales</taxon>
        <taxon>Lachnospiraceae</taxon>
        <taxon>Lacrimispora</taxon>
    </lineage>
</organism>
<keyword evidence="1" id="KW-0472">Membrane</keyword>
<dbReference type="OrthoDB" id="3239888at2"/>
<evidence type="ECO:0000256" key="1">
    <source>
        <dbReference type="SAM" id="Phobius"/>
    </source>
</evidence>
<dbReference type="Pfam" id="PF14387">
    <property type="entry name" value="DUF4418"/>
    <property type="match status" value="1"/>
</dbReference>
<keyword evidence="1" id="KW-0812">Transmembrane</keyword>
<accession>A0A2S6HPI0</accession>
<feature type="transmembrane region" description="Helical" evidence="1">
    <location>
        <begin position="67"/>
        <end position="89"/>
    </location>
</feature>
<feature type="transmembrane region" description="Helical" evidence="1">
    <location>
        <begin position="131"/>
        <end position="154"/>
    </location>
</feature>
<gene>
    <name evidence="2" type="ORF">BXY41_110161</name>
</gene>
<dbReference type="Proteomes" id="UP000237749">
    <property type="component" value="Unassembled WGS sequence"/>
</dbReference>
<comment type="caution">
    <text evidence="2">The sequence shown here is derived from an EMBL/GenBank/DDBJ whole genome shotgun (WGS) entry which is preliminary data.</text>
</comment>
<keyword evidence="1" id="KW-1133">Transmembrane helix</keyword>
<dbReference type="InterPro" id="IPR025531">
    <property type="entry name" value="DUF4418"/>
</dbReference>
<proteinExistence type="predicted"/>
<evidence type="ECO:0000313" key="2">
    <source>
        <dbReference type="EMBL" id="PPK79435.1"/>
    </source>
</evidence>
<name>A0A2S6HPI0_9FIRM</name>